<keyword evidence="1" id="KW-0812">Transmembrane</keyword>
<reference evidence="3" key="1">
    <citation type="submission" date="2016-11" db="EMBL/GenBank/DDBJ databases">
        <authorList>
            <person name="Varghese N."/>
            <person name="Submissions S."/>
        </authorList>
    </citation>
    <scope>NUCLEOTIDE SEQUENCE [LARGE SCALE GENOMIC DNA]</scope>
    <source>
        <strain evidence="3">DSM 15449</strain>
    </source>
</reference>
<name>A0A1M5ZVQ1_9FIRM</name>
<keyword evidence="1" id="KW-1133">Transmembrane helix</keyword>
<sequence length="65" mass="7563">MGGNPIQFDFTILASILALLFPLLFIYFIVSAIRFFKRKEATDKELLQKLDELIKLQTQQTENKT</sequence>
<keyword evidence="1" id="KW-0472">Membrane</keyword>
<organism evidence="2 3">
    <name type="scientific">Desulfosporosinus lacus DSM 15449</name>
    <dbReference type="NCBI Taxonomy" id="1121420"/>
    <lineage>
        <taxon>Bacteria</taxon>
        <taxon>Bacillati</taxon>
        <taxon>Bacillota</taxon>
        <taxon>Clostridia</taxon>
        <taxon>Eubacteriales</taxon>
        <taxon>Desulfitobacteriaceae</taxon>
        <taxon>Desulfosporosinus</taxon>
    </lineage>
</organism>
<dbReference type="STRING" id="1121420.SAMN02746098_03723"/>
<evidence type="ECO:0000256" key="1">
    <source>
        <dbReference type="SAM" id="Phobius"/>
    </source>
</evidence>
<evidence type="ECO:0000313" key="2">
    <source>
        <dbReference type="EMBL" id="SHI28109.1"/>
    </source>
</evidence>
<accession>A0A1M5ZVQ1</accession>
<gene>
    <name evidence="2" type="ORF">SAMN02746098_03723</name>
</gene>
<dbReference type="EMBL" id="FQXJ01000015">
    <property type="protein sequence ID" value="SHI28109.1"/>
    <property type="molecule type" value="Genomic_DNA"/>
</dbReference>
<protein>
    <recommendedName>
        <fullName evidence="4">DUF4083 domain-containing protein</fullName>
    </recommendedName>
</protein>
<evidence type="ECO:0008006" key="4">
    <source>
        <dbReference type="Google" id="ProtNLM"/>
    </source>
</evidence>
<evidence type="ECO:0000313" key="3">
    <source>
        <dbReference type="Proteomes" id="UP000183954"/>
    </source>
</evidence>
<keyword evidence="3" id="KW-1185">Reference proteome</keyword>
<feature type="transmembrane region" description="Helical" evidence="1">
    <location>
        <begin position="12"/>
        <end position="36"/>
    </location>
</feature>
<dbReference type="AlphaFoldDB" id="A0A1M5ZVQ1"/>
<dbReference type="Proteomes" id="UP000183954">
    <property type="component" value="Unassembled WGS sequence"/>
</dbReference>
<proteinExistence type="predicted"/>